<dbReference type="NCBIfam" id="TIGR02646">
    <property type="entry name" value="retron system putative HNH endonuclease"/>
    <property type="match status" value="1"/>
</dbReference>
<protein>
    <submittedName>
        <fullName evidence="1">TIGR02646 family protein</fullName>
    </submittedName>
</protein>
<sequence length="211" mass="24465">MREINKGPEPKELTQYKVQPNAVYDGPNFTPVKQKIRKNLLSEQGVICAYCMDRITELTMKIEHWSCQHSSQELQLEYNNLLGCCKGHEGSRPLEQTCDTKKGSSSIKYSPANPEHRLNTKIQYSRDGKILSSDDEFNQQLDKILNLNKPRIISNRLHSIQKIQDLLNNKKGRRSKSEIRKLLNKILEKKDDGTYIPYYGAMVFYLESKLM</sequence>
<evidence type="ECO:0000313" key="2">
    <source>
        <dbReference type="Proteomes" id="UP000481739"/>
    </source>
</evidence>
<proteinExistence type="predicted"/>
<evidence type="ECO:0000313" key="1">
    <source>
        <dbReference type="EMBL" id="MQL49112.1"/>
    </source>
</evidence>
<organism evidence="1 2">
    <name type="scientific">Photorhabdus khanii</name>
    <dbReference type="NCBI Taxonomy" id="1004150"/>
    <lineage>
        <taxon>Bacteria</taxon>
        <taxon>Pseudomonadati</taxon>
        <taxon>Pseudomonadota</taxon>
        <taxon>Gammaproteobacteria</taxon>
        <taxon>Enterobacterales</taxon>
        <taxon>Morganellaceae</taxon>
        <taxon>Photorhabdus</taxon>
    </lineage>
</organism>
<dbReference type="Proteomes" id="UP000481739">
    <property type="component" value="Unassembled WGS sequence"/>
</dbReference>
<gene>
    <name evidence="1" type="ORF">GEA64_14580</name>
</gene>
<dbReference type="RefSeq" id="WP_152963221.1">
    <property type="nucleotide sequence ID" value="NZ_CAWOZU010000020.1"/>
</dbReference>
<name>A0A7C9GLZ2_9GAMM</name>
<dbReference type="AlphaFoldDB" id="A0A7C9GLZ2"/>
<dbReference type="InterPro" id="IPR013467">
    <property type="entry name" value="HNH78-like"/>
</dbReference>
<accession>A0A7C9GLZ2</accession>
<comment type="caution">
    <text evidence="1">The sequence shown here is derived from an EMBL/GenBank/DDBJ whole genome shotgun (WGS) entry which is preliminary data.</text>
</comment>
<reference evidence="1 2" key="1">
    <citation type="journal article" date="2019" name="Nature">
        <title>A new antibiotic selectively kills Gram-negative pathogens.</title>
        <authorList>
            <person name="Imai Y."/>
            <person name="Meyer K.J."/>
            <person name="Iinishi A."/>
            <person name="Favre-Godal Q."/>
            <person name="Green R."/>
            <person name="Manuse S."/>
            <person name="Caboni M."/>
            <person name="Mori M."/>
            <person name="Niles S."/>
            <person name="Ghiglieri M."/>
            <person name="Honrao C."/>
            <person name="Ma X."/>
            <person name="Guo J.J."/>
            <person name="Makriyannis A."/>
            <person name="Linares-Otoya L."/>
            <person name="Boehringer N."/>
            <person name="Wuisan Z.G."/>
            <person name="Kaur H."/>
            <person name="Wu R."/>
            <person name="Mateus A."/>
            <person name="Typas A."/>
            <person name="Savitski M.M."/>
            <person name="Espinoza J.L."/>
            <person name="O'Rourke A."/>
            <person name="Nelson K.E."/>
            <person name="Hiller S."/>
            <person name="Noinaj N."/>
            <person name="Schaeberle T.F."/>
            <person name="D'Onofrio A."/>
            <person name="Lewis K."/>
        </authorList>
    </citation>
    <scope>NUCLEOTIDE SEQUENCE [LARGE SCALE GENOMIC DNA]</scope>
    <source>
        <strain evidence="1 2">HGB 1456</strain>
    </source>
</reference>
<dbReference type="EMBL" id="WHZZ01000005">
    <property type="protein sequence ID" value="MQL49112.1"/>
    <property type="molecule type" value="Genomic_DNA"/>
</dbReference>